<evidence type="ECO:0000256" key="2">
    <source>
        <dbReference type="ARBA" id="ARBA00022840"/>
    </source>
</evidence>
<comment type="caution">
    <text evidence="5">The sequence shown here is derived from an EMBL/GenBank/DDBJ whole genome shotgun (WGS) entry which is preliminary data.</text>
</comment>
<sequence>MLAIAGGKGGSGKTTTTLGLARAIDGPTLAVDADCDLPNLHAMAGVPRAAAPGGRGHADPASTDDTRIVPASGDAPDGIGGRLRRLREREAGASPVVVGDDAVDGRGRDGVGSDCDDRSGGVVSGPGGRSGGVAGERDAGGRGFVSERDSRSGGGFDARSTDRDVPVTVLVDCPAGAGPDATVPLRVADGVLIVATPCVAALRDAAKTAAMARAVGTPVVGGALTRARLAPPGVEDLLGCRILGAVPPAAPSTAADPLCDPAVRRAYDELADSLSERPNT</sequence>
<dbReference type="PANTHER" id="PTHR43384">
    <property type="entry name" value="SEPTUM SITE-DETERMINING PROTEIN MIND HOMOLOG, CHLOROPLASTIC-RELATED"/>
    <property type="match status" value="1"/>
</dbReference>
<dbReference type="Gene3D" id="3.40.50.300">
    <property type="entry name" value="P-loop containing nucleotide triphosphate hydrolases"/>
    <property type="match status" value="2"/>
</dbReference>
<proteinExistence type="predicted"/>
<reference evidence="5 6" key="1">
    <citation type="journal article" date="2019" name="Int. J. Syst. Evol. Microbiol.">
        <title>The Global Catalogue of Microorganisms (GCM) 10K type strain sequencing project: providing services to taxonomists for standard genome sequencing and annotation.</title>
        <authorList>
            <consortium name="The Broad Institute Genomics Platform"/>
            <consortium name="The Broad Institute Genome Sequencing Center for Infectious Disease"/>
            <person name="Wu L."/>
            <person name="Ma J."/>
        </authorList>
    </citation>
    <scope>NUCLEOTIDE SEQUENCE [LARGE SCALE GENOMIC DNA]</scope>
    <source>
        <strain evidence="5 6">CGMCC 1.10387</strain>
    </source>
</reference>
<feature type="compositionally biased region" description="Basic and acidic residues" evidence="3">
    <location>
        <begin position="103"/>
        <end position="119"/>
    </location>
</feature>
<evidence type="ECO:0000256" key="3">
    <source>
        <dbReference type="SAM" id="MobiDB-lite"/>
    </source>
</evidence>
<gene>
    <name evidence="5" type="ORF">ACFSAS_02605</name>
</gene>
<dbReference type="InterPro" id="IPR050625">
    <property type="entry name" value="ParA/MinD_ATPase"/>
</dbReference>
<dbReference type="SUPFAM" id="SSF52540">
    <property type="entry name" value="P-loop containing nucleoside triphosphate hydrolases"/>
    <property type="match status" value="1"/>
</dbReference>
<dbReference type="InterPro" id="IPR027417">
    <property type="entry name" value="P-loop_NTPase"/>
</dbReference>
<protein>
    <submittedName>
        <fullName evidence="5">MinD/ParA family protein</fullName>
    </submittedName>
</protein>
<dbReference type="PANTHER" id="PTHR43384:SF6">
    <property type="entry name" value="SEPTUM SITE-DETERMINING PROTEIN MIND HOMOLOG, CHLOROPLASTIC"/>
    <property type="match status" value="1"/>
</dbReference>
<dbReference type="RefSeq" id="WP_256308020.1">
    <property type="nucleotide sequence ID" value="NZ_JANHAW010000002.1"/>
</dbReference>
<keyword evidence="2" id="KW-0067">ATP-binding</keyword>
<evidence type="ECO:0000313" key="6">
    <source>
        <dbReference type="Proteomes" id="UP001597092"/>
    </source>
</evidence>
<evidence type="ECO:0000256" key="1">
    <source>
        <dbReference type="ARBA" id="ARBA00022741"/>
    </source>
</evidence>
<dbReference type="InterPro" id="IPR002586">
    <property type="entry name" value="CobQ/CobB/MinD/ParA_Nub-bd_dom"/>
</dbReference>
<dbReference type="GO" id="GO:0005524">
    <property type="term" value="F:ATP binding"/>
    <property type="evidence" value="ECO:0007669"/>
    <property type="project" value="UniProtKB-KW"/>
</dbReference>
<dbReference type="AlphaFoldDB" id="A0ABD6DQQ8"/>
<feature type="domain" description="CobQ/CobB/MinD/ParA nucleotide binding" evidence="4">
    <location>
        <begin position="2"/>
        <end position="216"/>
    </location>
</feature>
<evidence type="ECO:0000259" key="4">
    <source>
        <dbReference type="Pfam" id="PF01656"/>
    </source>
</evidence>
<feature type="compositionally biased region" description="Gly residues" evidence="3">
    <location>
        <begin position="122"/>
        <end position="134"/>
    </location>
</feature>
<organism evidence="5 6">
    <name type="scientific">Halobellus litoreus</name>
    <dbReference type="NCBI Taxonomy" id="755310"/>
    <lineage>
        <taxon>Archaea</taxon>
        <taxon>Methanobacteriati</taxon>
        <taxon>Methanobacteriota</taxon>
        <taxon>Stenosarchaea group</taxon>
        <taxon>Halobacteria</taxon>
        <taxon>Halobacteriales</taxon>
        <taxon>Haloferacaceae</taxon>
        <taxon>Halobellus</taxon>
    </lineage>
</organism>
<keyword evidence="6" id="KW-1185">Reference proteome</keyword>
<accession>A0ABD6DQQ8</accession>
<evidence type="ECO:0000313" key="5">
    <source>
        <dbReference type="EMBL" id="MFD1684496.1"/>
    </source>
</evidence>
<dbReference type="EMBL" id="JBHUDP010000001">
    <property type="protein sequence ID" value="MFD1684496.1"/>
    <property type="molecule type" value="Genomic_DNA"/>
</dbReference>
<dbReference type="Proteomes" id="UP001597092">
    <property type="component" value="Unassembled WGS sequence"/>
</dbReference>
<feature type="compositionally biased region" description="Basic and acidic residues" evidence="3">
    <location>
        <begin position="135"/>
        <end position="151"/>
    </location>
</feature>
<feature type="region of interest" description="Disordered" evidence="3">
    <location>
        <begin position="48"/>
        <end position="160"/>
    </location>
</feature>
<dbReference type="Pfam" id="PF01656">
    <property type="entry name" value="CbiA"/>
    <property type="match status" value="1"/>
</dbReference>
<keyword evidence="1" id="KW-0547">Nucleotide-binding</keyword>
<name>A0ABD6DQQ8_9EURY</name>